<feature type="binding site" evidence="10">
    <location>
        <position position="132"/>
    </location>
    <ligand>
        <name>UDP-N-acetyl-alpha-D-glucosamine</name>
        <dbReference type="ChEBI" id="CHEBI:57705"/>
    </ligand>
</feature>
<evidence type="ECO:0000259" key="11">
    <source>
        <dbReference type="Pfam" id="PF03033"/>
    </source>
</evidence>
<dbReference type="Pfam" id="PF04101">
    <property type="entry name" value="Glyco_tran_28_C"/>
    <property type="match status" value="1"/>
</dbReference>
<dbReference type="InParanoid" id="A0A6N7EWI5"/>
<comment type="similarity">
    <text evidence="10">Belongs to the glycosyltransferase 28 family. MurG subfamily.</text>
</comment>
<feature type="binding site" evidence="10">
    <location>
        <position position="210"/>
    </location>
    <ligand>
        <name>UDP-N-acetyl-alpha-D-glucosamine</name>
        <dbReference type="ChEBI" id="CHEBI:57705"/>
    </ligand>
</feature>
<evidence type="ECO:0000256" key="6">
    <source>
        <dbReference type="ARBA" id="ARBA00022984"/>
    </source>
</evidence>
<comment type="caution">
    <text evidence="13">The sequence shown here is derived from an EMBL/GenBank/DDBJ whole genome shotgun (WGS) entry which is preliminary data.</text>
</comment>
<dbReference type="CDD" id="cd03785">
    <property type="entry name" value="GT28_MurG"/>
    <property type="match status" value="1"/>
</dbReference>
<keyword evidence="6 10" id="KW-0573">Peptidoglycan synthesis</keyword>
<name>A0A6N7EWI5_9GAMM</name>
<sequence>MPLTAAPLTGKTIMIGAGGTGGHVYPALAVAHELQALGATVHWLGTAEGIESRLVPDAGLALSTIRIQGVRGNGLKRLVKAPLAILHAIRQAKAVLSQYQPDVYIGFGGFASGPGAAAAKWLSIPVIIHEQNAAMGLTNRLASRWAKRVLLAFPLAREKTRGERNHGHSRGEIVGNPVRQSIAQLAAQGSRYGRLHDANQPVRVLIVGGSLGAKAINEVIPEAVLPLLPNITVTHQTGATTFEQTSAAYQALGILAQVDCRAYIDDMAAAYANSDLVIARAGALTVSEIATVGLAAIFVPLPHAVDNHQFLNAKFLVDAGAAVIVPQDELTAHRLKNEIQTLMAAKTQLSEMGNHALQQSHAHALSTIVAVVQEVLDDV</sequence>
<dbReference type="EC" id="2.4.1.227" evidence="10"/>
<dbReference type="GO" id="GO:0008360">
    <property type="term" value="P:regulation of cell shape"/>
    <property type="evidence" value="ECO:0007669"/>
    <property type="project" value="UniProtKB-KW"/>
</dbReference>
<dbReference type="InterPro" id="IPR006009">
    <property type="entry name" value="GlcNAc_MurG"/>
</dbReference>
<keyword evidence="8 10" id="KW-0131">Cell cycle</keyword>
<dbReference type="NCBIfam" id="TIGR01133">
    <property type="entry name" value="murG"/>
    <property type="match status" value="1"/>
</dbReference>
<feature type="binding site" evidence="10">
    <location>
        <begin position="20"/>
        <end position="22"/>
    </location>
    <ligand>
        <name>UDP-N-acetyl-alpha-D-glucosamine</name>
        <dbReference type="ChEBI" id="CHEBI:57705"/>
    </ligand>
</feature>
<evidence type="ECO:0000256" key="3">
    <source>
        <dbReference type="ARBA" id="ARBA00022676"/>
    </source>
</evidence>
<keyword evidence="14" id="KW-1185">Reference proteome</keyword>
<dbReference type="UniPathway" id="UPA00219"/>
<keyword evidence="2 10" id="KW-0132">Cell division</keyword>
<dbReference type="PANTHER" id="PTHR21015:SF22">
    <property type="entry name" value="GLYCOSYLTRANSFERASE"/>
    <property type="match status" value="1"/>
</dbReference>
<dbReference type="InterPro" id="IPR007235">
    <property type="entry name" value="Glyco_trans_28_C"/>
</dbReference>
<organism evidence="13 14">
    <name type="scientific">Ostreibacterium oceani</name>
    <dbReference type="NCBI Taxonomy" id="2654998"/>
    <lineage>
        <taxon>Bacteria</taxon>
        <taxon>Pseudomonadati</taxon>
        <taxon>Pseudomonadota</taxon>
        <taxon>Gammaproteobacteria</taxon>
        <taxon>Cardiobacteriales</taxon>
        <taxon>Ostreibacteriaceae</taxon>
        <taxon>Ostreibacterium</taxon>
    </lineage>
</organism>
<protein>
    <recommendedName>
        <fullName evidence="10">UDP-N-acetylglucosamine--N-acetylmuramyl-(pentapeptide) pyrophosphoryl-undecaprenol N-acetylglucosamine transferase</fullName>
        <ecNumber evidence="10">2.4.1.227</ecNumber>
    </recommendedName>
    <alternativeName>
        <fullName evidence="10">Undecaprenyl-PP-MurNAc-pentapeptide-UDPGlcNAc GlcNAc transferase</fullName>
    </alternativeName>
</protein>
<comment type="function">
    <text evidence="10">Cell wall formation. Catalyzes the transfer of a GlcNAc subunit on undecaprenyl-pyrophosphoryl-MurNAc-pentapeptide (lipid intermediate I) to form undecaprenyl-pyrophosphoryl-MurNAc-(pentapeptide)GlcNAc (lipid intermediate II).</text>
</comment>
<keyword evidence="9 10" id="KW-0961">Cell wall biogenesis/degradation</keyword>
<dbReference type="GO" id="GO:0051301">
    <property type="term" value="P:cell division"/>
    <property type="evidence" value="ECO:0007669"/>
    <property type="project" value="UniProtKB-KW"/>
</dbReference>
<dbReference type="GO" id="GO:0050511">
    <property type="term" value="F:undecaprenyldiphospho-muramoylpentapeptide beta-N-acetylglucosaminyltransferase activity"/>
    <property type="evidence" value="ECO:0007669"/>
    <property type="project" value="UniProtKB-UniRule"/>
</dbReference>
<feature type="binding site" evidence="10">
    <location>
        <begin position="283"/>
        <end position="288"/>
    </location>
    <ligand>
        <name>UDP-N-acetyl-alpha-D-glucosamine</name>
        <dbReference type="ChEBI" id="CHEBI:57705"/>
    </ligand>
</feature>
<keyword evidence="7 10" id="KW-0472">Membrane</keyword>
<evidence type="ECO:0000313" key="13">
    <source>
        <dbReference type="EMBL" id="MPV86273.1"/>
    </source>
</evidence>
<dbReference type="SUPFAM" id="SSF53756">
    <property type="entry name" value="UDP-Glycosyltransferase/glycogen phosphorylase"/>
    <property type="match status" value="1"/>
</dbReference>
<keyword evidence="5 10" id="KW-0133">Cell shape</keyword>
<feature type="binding site" evidence="10">
    <location>
        <position position="309"/>
    </location>
    <ligand>
        <name>UDP-N-acetyl-alpha-D-glucosamine</name>
        <dbReference type="ChEBI" id="CHEBI:57705"/>
    </ligand>
</feature>
<evidence type="ECO:0000256" key="4">
    <source>
        <dbReference type="ARBA" id="ARBA00022679"/>
    </source>
</evidence>
<proteinExistence type="inferred from homology"/>
<evidence type="ECO:0000256" key="5">
    <source>
        <dbReference type="ARBA" id="ARBA00022960"/>
    </source>
</evidence>
<accession>A0A6N7EWI5</accession>
<evidence type="ECO:0000256" key="10">
    <source>
        <dbReference type="HAMAP-Rule" id="MF_00033"/>
    </source>
</evidence>
<gene>
    <name evidence="10 13" type="primary">murG</name>
    <name evidence="13" type="ORF">GCU85_05960</name>
</gene>
<evidence type="ECO:0000259" key="12">
    <source>
        <dbReference type="Pfam" id="PF04101"/>
    </source>
</evidence>
<keyword evidence="4 10" id="KW-0808">Transferase</keyword>
<dbReference type="GO" id="GO:0009252">
    <property type="term" value="P:peptidoglycan biosynthetic process"/>
    <property type="evidence" value="ECO:0007669"/>
    <property type="project" value="UniProtKB-UniRule"/>
</dbReference>
<evidence type="ECO:0000256" key="7">
    <source>
        <dbReference type="ARBA" id="ARBA00023136"/>
    </source>
</evidence>
<evidence type="ECO:0000313" key="14">
    <source>
        <dbReference type="Proteomes" id="UP000471298"/>
    </source>
</evidence>
<keyword evidence="3 10" id="KW-0328">Glycosyltransferase</keyword>
<dbReference type="GO" id="GO:0005886">
    <property type="term" value="C:plasma membrane"/>
    <property type="evidence" value="ECO:0007669"/>
    <property type="project" value="UniProtKB-SubCell"/>
</dbReference>
<dbReference type="FunCoup" id="A0A6N7EWI5">
    <property type="interactions" value="265"/>
</dbReference>
<dbReference type="Pfam" id="PF03033">
    <property type="entry name" value="Glyco_transf_28"/>
    <property type="match status" value="1"/>
</dbReference>
<evidence type="ECO:0000256" key="8">
    <source>
        <dbReference type="ARBA" id="ARBA00023306"/>
    </source>
</evidence>
<dbReference type="PANTHER" id="PTHR21015">
    <property type="entry name" value="UDP-N-ACETYLGLUCOSAMINE--N-ACETYLMURAMYL-(PENTAPEPTIDE) PYROPHOSPHORYL-UNDECAPRENOL N-ACETYLGLUCOSAMINE TRANSFERASE 1"/>
    <property type="match status" value="1"/>
</dbReference>
<comment type="pathway">
    <text evidence="10">Cell wall biogenesis; peptidoglycan biosynthesis.</text>
</comment>
<feature type="domain" description="Glycosyl transferase family 28 C-terminal" evidence="12">
    <location>
        <begin position="204"/>
        <end position="364"/>
    </location>
</feature>
<dbReference type="HAMAP" id="MF_00033">
    <property type="entry name" value="MurG"/>
    <property type="match status" value="1"/>
</dbReference>
<dbReference type="GO" id="GO:0071555">
    <property type="term" value="P:cell wall organization"/>
    <property type="evidence" value="ECO:0007669"/>
    <property type="project" value="UniProtKB-KW"/>
</dbReference>
<comment type="subcellular location">
    <subcellularLocation>
        <location evidence="10">Cell membrane</location>
        <topology evidence="10">Peripheral membrane protein</topology>
        <orientation evidence="10">Cytoplasmic side</orientation>
    </subcellularLocation>
</comment>
<feature type="binding site" evidence="10">
    <location>
        <position position="179"/>
    </location>
    <ligand>
        <name>UDP-N-acetyl-alpha-D-glucosamine</name>
        <dbReference type="ChEBI" id="CHEBI:57705"/>
    </ligand>
</feature>
<dbReference type="Proteomes" id="UP000471298">
    <property type="component" value="Unassembled WGS sequence"/>
</dbReference>
<keyword evidence="1 10" id="KW-1003">Cell membrane</keyword>
<dbReference type="GO" id="GO:0005975">
    <property type="term" value="P:carbohydrate metabolic process"/>
    <property type="evidence" value="ECO:0007669"/>
    <property type="project" value="InterPro"/>
</dbReference>
<feature type="binding site" evidence="10">
    <location>
        <position position="264"/>
    </location>
    <ligand>
        <name>UDP-N-acetyl-alpha-D-glucosamine</name>
        <dbReference type="ChEBI" id="CHEBI:57705"/>
    </ligand>
</feature>
<evidence type="ECO:0000256" key="9">
    <source>
        <dbReference type="ARBA" id="ARBA00023316"/>
    </source>
</evidence>
<reference evidence="13 14" key="1">
    <citation type="submission" date="2019-10" db="EMBL/GenBank/DDBJ databases">
        <title>Cardiobacteriales fam. a chemoheterotrophic member of the order Cardiobacteriales, and proposal of Cardiobacteriales fam. nov.</title>
        <authorList>
            <person name="Wang C."/>
        </authorList>
    </citation>
    <scope>NUCLEOTIDE SEQUENCE [LARGE SCALE GENOMIC DNA]</scope>
    <source>
        <strain evidence="13 14">ML27</strain>
    </source>
</reference>
<comment type="catalytic activity">
    <reaction evidence="10">
        <text>di-trans,octa-cis-undecaprenyl diphospho-N-acetyl-alpha-D-muramoyl-L-alanyl-D-glutamyl-meso-2,6-diaminopimeloyl-D-alanyl-D-alanine + UDP-N-acetyl-alpha-D-glucosamine = di-trans,octa-cis-undecaprenyl diphospho-[N-acetyl-alpha-D-glucosaminyl-(1-&gt;4)]-N-acetyl-alpha-D-muramoyl-L-alanyl-D-glutamyl-meso-2,6-diaminopimeloyl-D-alanyl-D-alanine + UDP + H(+)</text>
        <dbReference type="Rhea" id="RHEA:31227"/>
        <dbReference type="ChEBI" id="CHEBI:15378"/>
        <dbReference type="ChEBI" id="CHEBI:57705"/>
        <dbReference type="ChEBI" id="CHEBI:58223"/>
        <dbReference type="ChEBI" id="CHEBI:61387"/>
        <dbReference type="ChEBI" id="CHEBI:61388"/>
        <dbReference type="EC" id="2.4.1.227"/>
    </reaction>
</comment>
<dbReference type="InterPro" id="IPR004276">
    <property type="entry name" value="GlycoTrans_28_N"/>
</dbReference>
<feature type="domain" description="Glycosyltransferase family 28 N-terminal" evidence="11">
    <location>
        <begin position="13"/>
        <end position="150"/>
    </location>
</feature>
<dbReference type="Gene3D" id="3.40.50.2000">
    <property type="entry name" value="Glycogen Phosphorylase B"/>
    <property type="match status" value="2"/>
</dbReference>
<evidence type="ECO:0000256" key="1">
    <source>
        <dbReference type="ARBA" id="ARBA00022475"/>
    </source>
</evidence>
<evidence type="ECO:0000256" key="2">
    <source>
        <dbReference type="ARBA" id="ARBA00022618"/>
    </source>
</evidence>
<dbReference type="AlphaFoldDB" id="A0A6N7EWI5"/>
<dbReference type="EMBL" id="WHNW01000005">
    <property type="protein sequence ID" value="MPV86273.1"/>
    <property type="molecule type" value="Genomic_DNA"/>
</dbReference>